<dbReference type="RefSeq" id="WP_349240627.1">
    <property type="nucleotide sequence ID" value="NZ_JAVTTO010000001.1"/>
</dbReference>
<sequence>MKNFRTLFCIMLLSVSCTLFFSCTNDEGLLITNNGGTTNNNNGNNVGQQVGSQSSITLYQVTNGNISKIRDYRVTGENLNYQRDIAKHDEIWDLVTKIAPLDQLEKVSEFMIYNGRVAGSSGFVIKKSADLSKWQLGIAIDKAYEGGFNSGGELAYTILHEYGHILTLNHTQLDAAISERSCTTYYPDLGCSYEHSYINEMYDLYWKDIENEHRAAQNSHSEQMAFYVRHTDRFVTNFASTNPVEDIAEVFSVFVTASNKPTGSSIADRKILLMYDSTELVNFRNHTRQNVSLKGSSLSDFELPAPGSWRRANTFGNPVLSTCGH</sequence>
<keyword evidence="3" id="KW-1185">Reference proteome</keyword>
<organism evidence="2 3">
    <name type="scientific">Asprobacillus argus</name>
    <dbReference type="NCBI Taxonomy" id="3076534"/>
    <lineage>
        <taxon>Bacteria</taxon>
        <taxon>Pseudomonadati</taxon>
        <taxon>Bacteroidota</taxon>
        <taxon>Flavobacteriia</taxon>
        <taxon>Flavobacteriales</taxon>
        <taxon>Flavobacteriaceae</taxon>
        <taxon>Asprobacillus</taxon>
    </lineage>
</organism>
<evidence type="ECO:0000313" key="2">
    <source>
        <dbReference type="EMBL" id="MDT7831382.1"/>
    </source>
</evidence>
<evidence type="ECO:0000313" key="3">
    <source>
        <dbReference type="Proteomes" id="UP001257277"/>
    </source>
</evidence>
<reference evidence="2 3" key="1">
    <citation type="submission" date="2023-09" db="EMBL/GenBank/DDBJ databases">
        <title>Novel taxa isolated from Blanes Bay.</title>
        <authorList>
            <person name="Rey-Velasco X."/>
            <person name="Lucena T."/>
        </authorList>
    </citation>
    <scope>NUCLEOTIDE SEQUENCE [LARGE SCALE GENOMIC DNA]</scope>
    <source>
        <strain evidence="2 3">S356</strain>
    </source>
</reference>
<feature type="chain" id="PRO_5046511175" evidence="1">
    <location>
        <begin position="22"/>
        <end position="325"/>
    </location>
</feature>
<keyword evidence="1" id="KW-0732">Signal</keyword>
<name>A0ABU3LCF5_9FLAO</name>
<comment type="caution">
    <text evidence="2">The sequence shown here is derived from an EMBL/GenBank/DDBJ whole genome shotgun (WGS) entry which is preliminary data.</text>
</comment>
<gene>
    <name evidence="2" type="ORF">RQM59_03265</name>
</gene>
<evidence type="ECO:0000256" key="1">
    <source>
        <dbReference type="SAM" id="SignalP"/>
    </source>
</evidence>
<protein>
    <submittedName>
        <fullName evidence="2">Uncharacterized protein</fullName>
    </submittedName>
</protein>
<dbReference type="EMBL" id="JAVTTO010000001">
    <property type="protein sequence ID" value="MDT7831382.1"/>
    <property type="molecule type" value="Genomic_DNA"/>
</dbReference>
<feature type="signal peptide" evidence="1">
    <location>
        <begin position="1"/>
        <end position="21"/>
    </location>
</feature>
<dbReference type="PROSITE" id="PS51257">
    <property type="entry name" value="PROKAR_LIPOPROTEIN"/>
    <property type="match status" value="1"/>
</dbReference>
<accession>A0ABU3LCF5</accession>
<proteinExistence type="predicted"/>
<dbReference type="Proteomes" id="UP001257277">
    <property type="component" value="Unassembled WGS sequence"/>
</dbReference>